<evidence type="ECO:0000313" key="3">
    <source>
        <dbReference type="EMBL" id="RGS39595.1"/>
    </source>
</evidence>
<dbReference type="RefSeq" id="WP_118097564.1">
    <property type="nucleotide sequence ID" value="NZ_QRVL01000008.1"/>
</dbReference>
<dbReference type="AlphaFoldDB" id="A0A395V8H5"/>
<dbReference type="Pfam" id="PF13524">
    <property type="entry name" value="Glyco_trans_1_2"/>
    <property type="match status" value="1"/>
</dbReference>
<accession>A0A395V8H5</accession>
<name>A0A395V8H5_9FIRM</name>
<feature type="compositionally biased region" description="Low complexity" evidence="1">
    <location>
        <begin position="154"/>
        <end position="173"/>
    </location>
</feature>
<dbReference type="GO" id="GO:0016740">
    <property type="term" value="F:transferase activity"/>
    <property type="evidence" value="ECO:0007669"/>
    <property type="project" value="UniProtKB-KW"/>
</dbReference>
<dbReference type="EMBL" id="QRVL01000008">
    <property type="protein sequence ID" value="RGS39595.1"/>
    <property type="molecule type" value="Genomic_DNA"/>
</dbReference>
<organism evidence="3 4">
    <name type="scientific">Roseburia hominis</name>
    <dbReference type="NCBI Taxonomy" id="301301"/>
    <lineage>
        <taxon>Bacteria</taxon>
        <taxon>Bacillati</taxon>
        <taxon>Bacillota</taxon>
        <taxon>Clostridia</taxon>
        <taxon>Lachnospirales</taxon>
        <taxon>Lachnospiraceae</taxon>
        <taxon>Roseburia</taxon>
    </lineage>
</organism>
<feature type="domain" description="Spore protein YkvP/CgeB glycosyl transferase-like" evidence="2">
    <location>
        <begin position="280"/>
        <end position="423"/>
    </location>
</feature>
<evidence type="ECO:0000256" key="1">
    <source>
        <dbReference type="SAM" id="MobiDB-lite"/>
    </source>
</evidence>
<gene>
    <name evidence="3" type="ORF">DWX93_10215</name>
</gene>
<evidence type="ECO:0000259" key="2">
    <source>
        <dbReference type="Pfam" id="PF13524"/>
    </source>
</evidence>
<keyword evidence="3" id="KW-0808">Transferase</keyword>
<feature type="region of interest" description="Disordered" evidence="1">
    <location>
        <begin position="148"/>
        <end position="173"/>
    </location>
</feature>
<proteinExistence type="predicted"/>
<sequence length="432" mass="48949">MIKRIVMMEGGVETLSYFSHQMAGEFQKLGYAVFFYDLKQEESSAGKLRKFIRPRETVLVTFNFQGLEKEAGVYREGIGYLWDTYHIPCYNIAADHPYFYDDRLKDLPEKYRHISIDRRQKAYFEEFYPEYVSRGFLPLAGTGLRQGEDEAKTGKAGAQGTAVETEEAGAQGTAVETGETGAQGAAEQAAPCYDVILTGNYTKLSFFEPYINWINEEYAAFYRGIIDDLLEHPACTVEEVALAHCEREMGKEPNDQLRIALHKMIFIDLYVRNYWRGKAVRTLVNAGIPVHVVGKGWEELEDVRHPECLKLHPQTDSVTCLEMLADAKVSLNVMPWFKDGAHDRVFNSILNGAVCVTDPSCYLEEELHEGDGVCYVALQDMDALPEKVKDLLQNDSGRNEIVRRGRAIVEQKHTWAQRAKTLAAWIAEDAAQ</sequence>
<comment type="caution">
    <text evidence="3">The sequence shown here is derived from an EMBL/GenBank/DDBJ whole genome shotgun (WGS) entry which is preliminary data.</text>
</comment>
<protein>
    <submittedName>
        <fullName evidence="3">Glycosyltransferase family 1 protein</fullName>
    </submittedName>
</protein>
<dbReference type="InterPro" id="IPR055259">
    <property type="entry name" value="YkvP/CgeB_Glyco_trans-like"/>
</dbReference>
<dbReference type="SUPFAM" id="SSF53756">
    <property type="entry name" value="UDP-Glycosyltransferase/glycogen phosphorylase"/>
    <property type="match status" value="1"/>
</dbReference>
<evidence type="ECO:0000313" key="4">
    <source>
        <dbReference type="Proteomes" id="UP000266172"/>
    </source>
</evidence>
<reference evidence="3 4" key="1">
    <citation type="submission" date="2018-08" db="EMBL/GenBank/DDBJ databases">
        <title>A genome reference for cultivated species of the human gut microbiota.</title>
        <authorList>
            <person name="Zou Y."/>
            <person name="Xue W."/>
            <person name="Luo G."/>
        </authorList>
    </citation>
    <scope>NUCLEOTIDE SEQUENCE [LARGE SCALE GENOMIC DNA]</scope>
    <source>
        <strain evidence="3 4">AF22-12AC</strain>
    </source>
</reference>
<dbReference type="Proteomes" id="UP000266172">
    <property type="component" value="Unassembled WGS sequence"/>
</dbReference>